<dbReference type="EMBL" id="JBIGIB010000004">
    <property type="protein sequence ID" value="MFG6468218.1"/>
    <property type="molecule type" value="Genomic_DNA"/>
</dbReference>
<name>A0ABW7H1Z5_9BURK</name>
<feature type="region of interest" description="Disordered" evidence="1">
    <location>
        <begin position="1"/>
        <end position="40"/>
    </location>
</feature>
<evidence type="ECO:0000256" key="1">
    <source>
        <dbReference type="SAM" id="MobiDB-lite"/>
    </source>
</evidence>
<accession>A0ABW7H1Z5</accession>
<keyword evidence="2" id="KW-0472">Membrane</keyword>
<protein>
    <recommendedName>
        <fullName evidence="5">5-bromo-4-chloroindolyl phosphate hydrolysis protein</fullName>
    </recommendedName>
</protein>
<organism evidence="3 4">
    <name type="scientific">Pelomonas baiyunensis</name>
    <dbReference type="NCBI Taxonomy" id="3299026"/>
    <lineage>
        <taxon>Bacteria</taxon>
        <taxon>Pseudomonadati</taxon>
        <taxon>Pseudomonadota</taxon>
        <taxon>Betaproteobacteria</taxon>
        <taxon>Burkholderiales</taxon>
        <taxon>Sphaerotilaceae</taxon>
        <taxon>Roseateles</taxon>
    </lineage>
</organism>
<keyword evidence="2" id="KW-0812">Transmembrane</keyword>
<proteinExistence type="predicted"/>
<evidence type="ECO:0008006" key="5">
    <source>
        <dbReference type="Google" id="ProtNLM"/>
    </source>
</evidence>
<keyword evidence="2" id="KW-1133">Transmembrane helix</keyword>
<feature type="transmembrane region" description="Helical" evidence="2">
    <location>
        <begin position="88"/>
        <end position="109"/>
    </location>
</feature>
<sequence length="260" mass="27166">MSAPDPDTPSRLVVGSQPVNRRTRPVLPAGAQPPSAAVQQRQQQLRARVELGRPLADGATPAVPRAPLPLAARVQAGVGVVSLSGALFVGQPVAVGVLVLVGSVSLGWVARSLWRRPAGGVAGALAPAVPAQDLAALDALLARAAPALPDEAASSVQALKQDLARLHHRETVARLAMADQAYLHQCVVRYLPDTLEAYLAIPAARRGEALAPGEPTAHAALVQQLAALRDGVQRRLAPAEADAAEALLRQQRFLDQKSRE</sequence>
<dbReference type="RefSeq" id="WP_394386220.1">
    <property type="nucleotide sequence ID" value="NZ_JBIGIB010000004.1"/>
</dbReference>
<evidence type="ECO:0000313" key="4">
    <source>
        <dbReference type="Proteomes" id="UP001606303"/>
    </source>
</evidence>
<reference evidence="3 4" key="1">
    <citation type="submission" date="2024-08" db="EMBL/GenBank/DDBJ databases">
        <authorList>
            <person name="Lu H."/>
        </authorList>
    </citation>
    <scope>NUCLEOTIDE SEQUENCE [LARGE SCALE GENOMIC DNA]</scope>
    <source>
        <strain evidence="3 4">BYS87W</strain>
    </source>
</reference>
<comment type="caution">
    <text evidence="3">The sequence shown here is derived from an EMBL/GenBank/DDBJ whole genome shotgun (WGS) entry which is preliminary data.</text>
</comment>
<evidence type="ECO:0000313" key="3">
    <source>
        <dbReference type="EMBL" id="MFG6468218.1"/>
    </source>
</evidence>
<evidence type="ECO:0000256" key="2">
    <source>
        <dbReference type="SAM" id="Phobius"/>
    </source>
</evidence>
<gene>
    <name evidence="3" type="ORF">ACG01O_16445</name>
</gene>
<dbReference type="Proteomes" id="UP001606303">
    <property type="component" value="Unassembled WGS sequence"/>
</dbReference>
<keyword evidence="4" id="KW-1185">Reference proteome</keyword>